<keyword evidence="2" id="KW-1185">Reference proteome</keyword>
<reference evidence="1 2" key="1">
    <citation type="submission" date="2018-11" db="EMBL/GenBank/DDBJ databases">
        <title>Parancylomarina longa gen. nov., sp. nov., isolated from sediments of southern Okinawa.</title>
        <authorList>
            <person name="Fu T."/>
        </authorList>
    </citation>
    <scope>NUCLEOTIDE SEQUENCE [LARGE SCALE GENOMIC DNA]</scope>
    <source>
        <strain evidence="1 2">T3-2 S1-C</strain>
    </source>
</reference>
<organism evidence="1 2">
    <name type="scientific">Ancylomarina longa</name>
    <dbReference type="NCBI Taxonomy" id="2487017"/>
    <lineage>
        <taxon>Bacteria</taxon>
        <taxon>Pseudomonadati</taxon>
        <taxon>Bacteroidota</taxon>
        <taxon>Bacteroidia</taxon>
        <taxon>Marinilabiliales</taxon>
        <taxon>Marinifilaceae</taxon>
        <taxon>Ancylomarina</taxon>
    </lineage>
</organism>
<dbReference type="Proteomes" id="UP000282985">
    <property type="component" value="Unassembled WGS sequence"/>
</dbReference>
<comment type="caution">
    <text evidence="1">The sequence shown here is derived from an EMBL/GenBank/DDBJ whole genome shotgun (WGS) entry which is preliminary data.</text>
</comment>
<sequence>MKIFLLFALLLVGAKWCFGQEIISKKDKLSKIEVAKYTIVYFKDGGNGRSEVTVDVGDGLEWKFYDKTARKLRRIFISQTDLLNYMFNKGWELKEMVSLKPQNQSFIFRKIE</sequence>
<proteinExistence type="predicted"/>
<dbReference type="AlphaFoldDB" id="A0A434AFI7"/>
<accession>A0A434AFI7</accession>
<name>A0A434AFI7_9BACT</name>
<dbReference type="EMBL" id="RJJX01000027">
    <property type="protein sequence ID" value="RUT73146.1"/>
    <property type="molecule type" value="Genomic_DNA"/>
</dbReference>
<evidence type="ECO:0000313" key="2">
    <source>
        <dbReference type="Proteomes" id="UP000282985"/>
    </source>
</evidence>
<dbReference type="RefSeq" id="WP_127344744.1">
    <property type="nucleotide sequence ID" value="NZ_RJJX01000027.1"/>
</dbReference>
<gene>
    <name evidence="1" type="ORF">DLK05_14785</name>
</gene>
<protein>
    <submittedName>
        <fullName evidence="1">Uncharacterized protein</fullName>
    </submittedName>
</protein>
<evidence type="ECO:0000313" key="1">
    <source>
        <dbReference type="EMBL" id="RUT73146.1"/>
    </source>
</evidence>